<dbReference type="RefSeq" id="WP_267655903.1">
    <property type="nucleotide sequence ID" value="NZ_JAOVZR010000001.1"/>
</dbReference>
<dbReference type="InterPro" id="IPR011330">
    <property type="entry name" value="Glyco_hydro/deAcase_b/a-brl"/>
</dbReference>
<comment type="caution">
    <text evidence="7">The sequence shown here is derived from an EMBL/GenBank/DDBJ whole genome shotgun (WGS) entry which is preliminary data.</text>
</comment>
<evidence type="ECO:0000256" key="3">
    <source>
        <dbReference type="ARBA" id="ARBA00020071"/>
    </source>
</evidence>
<dbReference type="Proteomes" id="UP001073227">
    <property type="component" value="Unassembled WGS sequence"/>
</dbReference>
<organism evidence="7 8">
    <name type="scientific">Hoeflea algicola</name>
    <dbReference type="NCBI Taxonomy" id="2983763"/>
    <lineage>
        <taxon>Bacteria</taxon>
        <taxon>Pseudomonadati</taxon>
        <taxon>Pseudomonadota</taxon>
        <taxon>Alphaproteobacteria</taxon>
        <taxon>Hyphomicrobiales</taxon>
        <taxon>Rhizobiaceae</taxon>
        <taxon>Hoeflea</taxon>
    </lineage>
</organism>
<dbReference type="Gene3D" id="3.20.20.370">
    <property type="entry name" value="Glycoside hydrolase/deacetylase"/>
    <property type="match status" value="1"/>
</dbReference>
<dbReference type="SUPFAM" id="SSF88713">
    <property type="entry name" value="Glycoside hydrolase/deacetylase"/>
    <property type="match status" value="1"/>
</dbReference>
<dbReference type="PANTHER" id="PTHR45985">
    <property type="match status" value="1"/>
</dbReference>
<keyword evidence="5" id="KW-0732">Signal</keyword>
<comment type="function">
    <text evidence="1">Is involved in generating a small heat-stable compound (Nod), an acylated oligomer of N-acetylglucosamine, that stimulates mitosis in various plant protoplasts.</text>
</comment>
<feature type="signal peptide" evidence="5">
    <location>
        <begin position="1"/>
        <end position="29"/>
    </location>
</feature>
<reference evidence="7" key="1">
    <citation type="submission" date="2022-10" db="EMBL/GenBank/DDBJ databases">
        <title>Hoeflea sp. G2-23, isolated from marine algae.</title>
        <authorList>
            <person name="Kristyanto S."/>
            <person name="Kim J.M."/>
            <person name="Jeon C.O."/>
        </authorList>
    </citation>
    <scope>NUCLEOTIDE SEQUENCE</scope>
    <source>
        <strain evidence="7">G2-23</strain>
    </source>
</reference>
<comment type="similarity">
    <text evidence="2">Belongs to the polysaccharide deacetylase family.</text>
</comment>
<evidence type="ECO:0000313" key="8">
    <source>
        <dbReference type="Proteomes" id="UP001073227"/>
    </source>
</evidence>
<name>A0ABT3ZF93_9HYPH</name>
<protein>
    <recommendedName>
        <fullName evidence="3">Chitooligosaccharide deacetylase</fullName>
    </recommendedName>
    <alternativeName>
        <fullName evidence="4">Nodulation protein B</fullName>
    </alternativeName>
</protein>
<dbReference type="EMBL" id="JAOVZR010000001">
    <property type="protein sequence ID" value="MCY0150467.1"/>
    <property type="molecule type" value="Genomic_DNA"/>
</dbReference>
<dbReference type="Pfam" id="PF01522">
    <property type="entry name" value="Polysacc_deac_1"/>
    <property type="match status" value="1"/>
</dbReference>
<evidence type="ECO:0000259" key="6">
    <source>
        <dbReference type="Pfam" id="PF01522"/>
    </source>
</evidence>
<evidence type="ECO:0000313" key="7">
    <source>
        <dbReference type="EMBL" id="MCY0150467.1"/>
    </source>
</evidence>
<dbReference type="InterPro" id="IPR002509">
    <property type="entry name" value="NODB_dom"/>
</dbReference>
<sequence>MPFRHQLAAGCAIIAGLAATIAATLPSVASGAGSSKLPDQLVIISFDGAHDNRLWDRSLKLAARSGARFTYFLSCTFLTEKAEARRYKAPGHTAGRSNVGFAKDRAEVLTRLDHVWTAYRAGHEIGSHGCGHFDGKGWSEAQWQSEFNQFDDALLNAWANNGGKTPAGWNSFAKSAIKGFRAPYLSTGKEMFAALEKHGFTYDASSVSRGPAMPDFSHLTARFALPLIAEGPKDRRIIAMDYNLFARHSDAIETPAKSAEFEERALSAFRTAFAAEYSGQRKPLQLGFHFVEMNGGAYWRALERFAGETCGRPGVACVTYQEAIRRLRAEDGSAS</sequence>
<evidence type="ECO:0000256" key="4">
    <source>
        <dbReference type="ARBA" id="ARBA00032976"/>
    </source>
</evidence>
<evidence type="ECO:0000256" key="1">
    <source>
        <dbReference type="ARBA" id="ARBA00003236"/>
    </source>
</evidence>
<feature type="chain" id="PRO_5046035900" description="Chitooligosaccharide deacetylase" evidence="5">
    <location>
        <begin position="30"/>
        <end position="335"/>
    </location>
</feature>
<dbReference type="PANTHER" id="PTHR45985:SF3">
    <property type="entry name" value="CHITIN DEACETYLASE-LIKE 4"/>
    <property type="match status" value="1"/>
</dbReference>
<keyword evidence="8" id="KW-1185">Reference proteome</keyword>
<proteinExistence type="inferred from homology"/>
<evidence type="ECO:0000256" key="2">
    <source>
        <dbReference type="ARBA" id="ARBA00010973"/>
    </source>
</evidence>
<accession>A0ABT3ZF93</accession>
<feature type="domain" description="NodB homology" evidence="6">
    <location>
        <begin position="36"/>
        <end position="202"/>
    </location>
</feature>
<dbReference type="InterPro" id="IPR052740">
    <property type="entry name" value="CE4"/>
</dbReference>
<evidence type="ECO:0000256" key="5">
    <source>
        <dbReference type="SAM" id="SignalP"/>
    </source>
</evidence>
<gene>
    <name evidence="7" type="ORF">OEG84_22860</name>
</gene>